<protein>
    <submittedName>
        <fullName evidence="1">Uncharacterized protein</fullName>
    </submittedName>
</protein>
<dbReference type="STRING" id="1123866.NT01SARS_1100"/>
<gene>
    <name evidence="1" type="ORF">NT01SARS_1100</name>
</gene>
<dbReference type="Proteomes" id="UP000010305">
    <property type="component" value="Unassembled WGS sequence"/>
</dbReference>
<dbReference type="HOGENOM" id="CLU_098121_0_0_6"/>
<sequence>MNNLFKSLVVFVFTTNIMGMHAHGGGHMKGNSADWEIETYTTAAPDFIGDFATVVSASGEVLREGTNGWTCLPFIPMPKMGYKSANEAAPACADANAVAWADAYINKTKPEIENDGWIWMIHGDTGVDNFRPYSEGDKENTAPEDWIYSGSHLMLMPKDPASLEGVSTDFTTGAPYVMMEGTPFVHLMIPLEGYYKYQPESAPK</sequence>
<proteinExistence type="predicted"/>
<evidence type="ECO:0000313" key="2">
    <source>
        <dbReference type="Proteomes" id="UP000010305"/>
    </source>
</evidence>
<dbReference type="AlphaFoldDB" id="J5K557"/>
<accession>J5K557</accession>
<name>J5K557_9GAMM</name>
<dbReference type="EMBL" id="JH611157">
    <property type="protein sequence ID" value="EJP71293.1"/>
    <property type="molecule type" value="Genomic_DNA"/>
</dbReference>
<organism evidence="1 2">
    <name type="scientific">SAR86 cluster bacterium SAR86A</name>
    <dbReference type="NCBI Taxonomy" id="1123866"/>
    <lineage>
        <taxon>Bacteria</taxon>
        <taxon>Pseudomonadati</taxon>
        <taxon>Pseudomonadota</taxon>
        <taxon>Gammaproteobacteria</taxon>
        <taxon>SAR86 cluster</taxon>
    </lineage>
</organism>
<evidence type="ECO:0000313" key="1">
    <source>
        <dbReference type="EMBL" id="EJP71293.1"/>
    </source>
</evidence>
<reference evidence="1 2" key="1">
    <citation type="journal article" date="2012" name="ISME J.">
        <title>Genomic insights to SAR86, an abundant and uncultivated marine bacterial lineage.</title>
        <authorList>
            <person name="Dupont C.L."/>
            <person name="Rusch D.B."/>
            <person name="Yooseph S."/>
            <person name="Lombardo M.J."/>
            <person name="Richter R.A."/>
            <person name="Valas R."/>
            <person name="Novotny M."/>
            <person name="Yee-Greenbaum J."/>
            <person name="Selengut J.D."/>
            <person name="Haft D.H."/>
            <person name="Halpern A.L."/>
            <person name="Lasken R.S."/>
            <person name="Nealson K."/>
            <person name="Friedman R."/>
            <person name="Venter J.C."/>
        </authorList>
    </citation>
    <scope>NUCLEOTIDE SEQUENCE [LARGE SCALE GENOMIC DNA]</scope>
</reference>